<dbReference type="PANTHER" id="PTHR31377:SF0">
    <property type="entry name" value="AGMATINE DEIMINASE-RELATED"/>
    <property type="match status" value="1"/>
</dbReference>
<dbReference type="GO" id="GO:0009446">
    <property type="term" value="P:putrescine biosynthetic process"/>
    <property type="evidence" value="ECO:0007669"/>
    <property type="project" value="InterPro"/>
</dbReference>
<dbReference type="PANTHER" id="PTHR31377">
    <property type="entry name" value="AGMATINE DEIMINASE-RELATED"/>
    <property type="match status" value="1"/>
</dbReference>
<dbReference type="EMBL" id="BMJS01000033">
    <property type="protein sequence ID" value="GGG04903.1"/>
    <property type="molecule type" value="Genomic_DNA"/>
</dbReference>
<dbReference type="Proteomes" id="UP000636949">
    <property type="component" value="Unassembled WGS sequence"/>
</dbReference>
<evidence type="ECO:0008006" key="4">
    <source>
        <dbReference type="Google" id="ProtNLM"/>
    </source>
</evidence>
<dbReference type="AlphaFoldDB" id="A0A8J3E963"/>
<dbReference type="Gene3D" id="3.75.10.10">
    <property type="entry name" value="L-arginine/glycine Amidinotransferase, Chain A"/>
    <property type="match status" value="1"/>
</dbReference>
<sequence length="336" mass="37845">MSLSVVSNELIVLAAPTTKYYEKVENDIIDFQTRYAEKIIDNGDKVIILSDQKNYSKYAKAIDVSNILLCPMKDIWMRDFTLVNPINPLIFRYTAAGQGGGKKGQYLADEVQNDFYGLVKDANLSFVETNLLNDGGNWVDDYSGNIVISRKFLNDNNLLEKDAKEVLKSLVSVNNIAFIEADEQGGLEHADGVVSFIDYNTLVINSYPYDKTYSKKLKEDLKRGLPKVAIHEIITSYDDSDIYDESFGSACGIYTNMLVTESSIYFPQFDIPEDKIALKQIKSMTSKIKSMTSKKIIPVMSSQICKMGGGVRCMSLQIRGDNKEKLVEFLKNKQKK</sequence>
<evidence type="ECO:0000313" key="3">
    <source>
        <dbReference type="Proteomes" id="UP000636949"/>
    </source>
</evidence>
<organism evidence="2 3">
    <name type="scientific">Cysteiniphilum litorale</name>
    <dbReference type="NCBI Taxonomy" id="2056700"/>
    <lineage>
        <taxon>Bacteria</taxon>
        <taxon>Pseudomonadati</taxon>
        <taxon>Pseudomonadota</taxon>
        <taxon>Gammaproteobacteria</taxon>
        <taxon>Thiotrichales</taxon>
        <taxon>Fastidiosibacteraceae</taxon>
        <taxon>Cysteiniphilum</taxon>
    </lineage>
</organism>
<dbReference type="Pfam" id="PF04371">
    <property type="entry name" value="PAD_porph"/>
    <property type="match status" value="1"/>
</dbReference>
<gene>
    <name evidence="2" type="ORF">GCM10010995_22900</name>
</gene>
<dbReference type="GO" id="GO:0047632">
    <property type="term" value="F:agmatine deiminase activity"/>
    <property type="evidence" value="ECO:0007669"/>
    <property type="project" value="TreeGrafter"/>
</dbReference>
<name>A0A8J3E963_9GAMM</name>
<reference evidence="2" key="1">
    <citation type="journal article" date="2014" name="Int. J. Syst. Evol. Microbiol.">
        <title>Complete genome sequence of Corynebacterium casei LMG S-19264T (=DSM 44701T), isolated from a smear-ripened cheese.</title>
        <authorList>
            <consortium name="US DOE Joint Genome Institute (JGI-PGF)"/>
            <person name="Walter F."/>
            <person name="Albersmeier A."/>
            <person name="Kalinowski J."/>
            <person name="Ruckert C."/>
        </authorList>
    </citation>
    <scope>NUCLEOTIDE SEQUENCE</scope>
    <source>
        <strain evidence="2">CGMCC 1.15758</strain>
    </source>
</reference>
<protein>
    <recommendedName>
        <fullName evidence="4">Agmatine deiminase</fullName>
    </recommendedName>
</protein>
<evidence type="ECO:0000313" key="2">
    <source>
        <dbReference type="EMBL" id="GGG04903.1"/>
    </source>
</evidence>
<dbReference type="InterPro" id="IPR007466">
    <property type="entry name" value="Peptidyl-Arg-deiminase_porph"/>
</dbReference>
<comment type="caution">
    <text evidence="2">The sequence shown here is derived from an EMBL/GenBank/DDBJ whole genome shotgun (WGS) entry which is preliminary data.</text>
</comment>
<dbReference type="SUPFAM" id="SSF55909">
    <property type="entry name" value="Pentein"/>
    <property type="match status" value="1"/>
</dbReference>
<reference evidence="2" key="2">
    <citation type="submission" date="2020-09" db="EMBL/GenBank/DDBJ databases">
        <authorList>
            <person name="Sun Q."/>
            <person name="Zhou Y."/>
        </authorList>
    </citation>
    <scope>NUCLEOTIDE SEQUENCE</scope>
    <source>
        <strain evidence="2">CGMCC 1.15758</strain>
    </source>
</reference>
<dbReference type="GO" id="GO:0004668">
    <property type="term" value="F:protein-arginine deiminase activity"/>
    <property type="evidence" value="ECO:0007669"/>
    <property type="project" value="InterPro"/>
</dbReference>
<proteinExistence type="predicted"/>
<accession>A0A8J3E963</accession>
<dbReference type="RefSeq" id="WP_117003608.1">
    <property type="nucleotide sequence ID" value="NZ_BMJS01000033.1"/>
</dbReference>
<keyword evidence="3" id="KW-1185">Reference proteome</keyword>
<keyword evidence="1" id="KW-0378">Hydrolase</keyword>
<evidence type="ECO:0000256" key="1">
    <source>
        <dbReference type="ARBA" id="ARBA00022801"/>
    </source>
</evidence>
<dbReference type="OrthoDB" id="7871381at2"/>